<organism evidence="1 2">
    <name type="scientific">Melastoma candidum</name>
    <dbReference type="NCBI Taxonomy" id="119954"/>
    <lineage>
        <taxon>Eukaryota</taxon>
        <taxon>Viridiplantae</taxon>
        <taxon>Streptophyta</taxon>
        <taxon>Embryophyta</taxon>
        <taxon>Tracheophyta</taxon>
        <taxon>Spermatophyta</taxon>
        <taxon>Magnoliopsida</taxon>
        <taxon>eudicotyledons</taxon>
        <taxon>Gunneridae</taxon>
        <taxon>Pentapetalae</taxon>
        <taxon>rosids</taxon>
        <taxon>malvids</taxon>
        <taxon>Myrtales</taxon>
        <taxon>Melastomataceae</taxon>
        <taxon>Melastomatoideae</taxon>
        <taxon>Melastomateae</taxon>
        <taxon>Melastoma</taxon>
    </lineage>
</organism>
<comment type="caution">
    <text evidence="1">The sequence shown here is derived from an EMBL/GenBank/DDBJ whole genome shotgun (WGS) entry which is preliminary data.</text>
</comment>
<dbReference type="EMBL" id="CM042882">
    <property type="protein sequence ID" value="KAI4381445.1"/>
    <property type="molecule type" value="Genomic_DNA"/>
</dbReference>
<name>A0ACB9RRB9_9MYRT</name>
<accession>A0ACB9RRB9</accession>
<protein>
    <submittedName>
        <fullName evidence="1">Uncharacterized protein</fullName>
    </submittedName>
</protein>
<evidence type="ECO:0000313" key="1">
    <source>
        <dbReference type="EMBL" id="KAI4381445.1"/>
    </source>
</evidence>
<gene>
    <name evidence="1" type="ORF">MLD38_007515</name>
</gene>
<keyword evidence="2" id="KW-1185">Reference proteome</keyword>
<sequence>MKGRRARHNEDALKPKAKGKASSCGKISRPKKGGRCRKEQVAGAAMEREGMPLENTSEVIDIGAMAVPEVVVGAMDDLGNGWCGEEGPWWTNVVDDQEISWGWGSAWLPFCDVEFSAEARELLFWDVGWDDSLWNFDVEPGKTHPQPR</sequence>
<evidence type="ECO:0000313" key="2">
    <source>
        <dbReference type="Proteomes" id="UP001057402"/>
    </source>
</evidence>
<reference evidence="2" key="1">
    <citation type="journal article" date="2023" name="Front. Plant Sci.">
        <title>Chromosomal-level genome assembly of Melastoma candidum provides insights into trichome evolution.</title>
        <authorList>
            <person name="Zhong Y."/>
            <person name="Wu W."/>
            <person name="Sun C."/>
            <person name="Zou P."/>
            <person name="Liu Y."/>
            <person name="Dai S."/>
            <person name="Zhou R."/>
        </authorList>
    </citation>
    <scope>NUCLEOTIDE SEQUENCE [LARGE SCALE GENOMIC DNA]</scope>
</reference>
<dbReference type="Proteomes" id="UP001057402">
    <property type="component" value="Chromosome 3"/>
</dbReference>
<proteinExistence type="predicted"/>